<evidence type="ECO:0000256" key="2">
    <source>
        <dbReference type="ARBA" id="ARBA00012028"/>
    </source>
</evidence>
<dbReference type="Proteomes" id="UP001267290">
    <property type="component" value="Unassembled WGS sequence"/>
</dbReference>
<dbReference type="InterPro" id="IPR005952">
    <property type="entry name" value="Phosphogly_mut1"/>
</dbReference>
<comment type="caution">
    <text evidence="5">The sequence shown here is derived from an EMBL/GenBank/DDBJ whole genome shotgun (WGS) entry which is preliminary data.</text>
</comment>
<dbReference type="InterPro" id="IPR029033">
    <property type="entry name" value="His_PPase_superfam"/>
</dbReference>
<dbReference type="SMART" id="SM00855">
    <property type="entry name" value="PGAM"/>
    <property type="match status" value="1"/>
</dbReference>
<evidence type="ECO:0000256" key="1">
    <source>
        <dbReference type="ARBA" id="ARBA00006717"/>
    </source>
</evidence>
<dbReference type="InterPro" id="IPR001345">
    <property type="entry name" value="PG/BPGM_mutase_AS"/>
</dbReference>
<dbReference type="EC" id="5.4.2.11" evidence="2"/>
<evidence type="ECO:0000256" key="4">
    <source>
        <dbReference type="ARBA" id="ARBA00023235"/>
    </source>
</evidence>
<sequence>MTRFYVMRHGESEWNRDGRYCGISEIPLSAGGMKQAEQAGEFLRAVKIDHVYASHLERAAQTAQPAAGHRKLRIRQDKRLSEIDFGLWEGLQLEEIKSRYSQEWQRWLDDPTEVLAGGTGESGQVVFDRMHHFFTEKAVEHPGEQILVTGHSTAIRIFIAGLLSMPLKAYRKLPTENAGIAVLDAKGDDFQLIRLNCRFDAF</sequence>
<dbReference type="EMBL" id="JAVDSB010000005">
    <property type="protein sequence ID" value="MDR6552012.1"/>
    <property type="molecule type" value="Genomic_DNA"/>
</dbReference>
<gene>
    <name evidence="5" type="ORF">J2736_003214</name>
</gene>
<proteinExistence type="inferred from homology"/>
<name>A0ABU1NWZ1_9BACL</name>
<reference evidence="5 6" key="1">
    <citation type="submission" date="2023-07" db="EMBL/GenBank/DDBJ databases">
        <title>Sorghum-associated microbial communities from plants grown in Nebraska, USA.</title>
        <authorList>
            <person name="Schachtman D."/>
        </authorList>
    </citation>
    <scope>NUCLEOTIDE SEQUENCE [LARGE SCALE GENOMIC DNA]</scope>
    <source>
        <strain evidence="5 6">CC258</strain>
    </source>
</reference>
<dbReference type="PIRSF" id="PIRSF000709">
    <property type="entry name" value="6PFK_2-Ptase"/>
    <property type="match status" value="1"/>
</dbReference>
<dbReference type="SUPFAM" id="SSF53254">
    <property type="entry name" value="Phosphoglycerate mutase-like"/>
    <property type="match status" value="1"/>
</dbReference>
<keyword evidence="6" id="KW-1185">Reference proteome</keyword>
<dbReference type="PANTHER" id="PTHR11931">
    <property type="entry name" value="PHOSPHOGLYCERATE MUTASE"/>
    <property type="match status" value="1"/>
</dbReference>
<comment type="similarity">
    <text evidence="1">Belongs to the phosphoglycerate mutase family. BPG-dependent PGAM subfamily.</text>
</comment>
<accession>A0ABU1NWZ1</accession>
<keyword evidence="3" id="KW-0324">Glycolysis</keyword>
<evidence type="ECO:0000313" key="6">
    <source>
        <dbReference type="Proteomes" id="UP001267290"/>
    </source>
</evidence>
<dbReference type="PROSITE" id="PS00175">
    <property type="entry name" value="PG_MUTASE"/>
    <property type="match status" value="1"/>
</dbReference>
<dbReference type="Gene3D" id="3.40.50.1240">
    <property type="entry name" value="Phosphoglycerate mutase-like"/>
    <property type="match status" value="1"/>
</dbReference>
<dbReference type="InterPro" id="IPR013078">
    <property type="entry name" value="His_Pase_superF_clade-1"/>
</dbReference>
<dbReference type="CDD" id="cd07067">
    <property type="entry name" value="HP_PGM_like"/>
    <property type="match status" value="1"/>
</dbReference>
<evidence type="ECO:0000256" key="3">
    <source>
        <dbReference type="ARBA" id="ARBA00023152"/>
    </source>
</evidence>
<protein>
    <recommendedName>
        <fullName evidence="2">phosphoglycerate mutase (2,3-diphosphoglycerate-dependent)</fullName>
        <ecNumber evidence="2">5.4.2.11</ecNumber>
    </recommendedName>
</protein>
<evidence type="ECO:0000313" key="5">
    <source>
        <dbReference type="EMBL" id="MDR6552012.1"/>
    </source>
</evidence>
<organism evidence="5 6">
    <name type="scientific">Paenibacillus qinlingensis</name>
    <dbReference type="NCBI Taxonomy" id="1837343"/>
    <lineage>
        <taxon>Bacteria</taxon>
        <taxon>Bacillati</taxon>
        <taxon>Bacillota</taxon>
        <taxon>Bacilli</taxon>
        <taxon>Bacillales</taxon>
        <taxon>Paenibacillaceae</taxon>
        <taxon>Paenibacillus</taxon>
    </lineage>
</organism>
<dbReference type="RefSeq" id="WP_310499572.1">
    <property type="nucleotide sequence ID" value="NZ_JAVDSB010000005.1"/>
</dbReference>
<keyword evidence="4" id="KW-0413">Isomerase</keyword>
<dbReference type="Pfam" id="PF00300">
    <property type="entry name" value="His_Phos_1"/>
    <property type="match status" value="1"/>
</dbReference>